<sequence>MQFHYYLYRGKLLISDVSRPFEHLDEKAASLYRGYIYKLICKDRARSRICYYINHPSQITSKVENLNLIYSRNQDTPELPKWILKSIEENRLLCLNTAYPSWREKLEQTFPVFYGNKCFHKWNVAVAGLGDVGGTLITGLRILGGEYIDTISIYDRDENKVKRWEYECNQITDSNAHSSFPKILPLEKEENLFKADMFIFCISTGVPEIGKKVFDVRLSQFDGNSKIVKSYAQKAIDCNFKGIFAVVSDPVDLLCRSAFTAGLLPDQIRGYGLGVMNARANYYAVKIKGNENFLKEGRSFGPHGEGLVVANSIENYDEKLSQYLTEKAKNANLYMRSIGFKPYIAPALSSGAFSIINTIKGSWNYSSTFLGGVFMGCRNRLLPYGTELEYYENMKEPLFFRLESTYDQLSKLDL</sequence>
<dbReference type="Proteomes" id="UP000237798">
    <property type="component" value="Unassembled WGS sequence"/>
</dbReference>
<keyword evidence="2" id="KW-0560">Oxidoreductase</keyword>
<dbReference type="Pfam" id="PF00056">
    <property type="entry name" value="Ldh_1_N"/>
    <property type="match status" value="1"/>
</dbReference>
<dbReference type="Gene3D" id="3.40.50.720">
    <property type="entry name" value="NAD(P)-binding Rossmann-like Domain"/>
    <property type="match status" value="1"/>
</dbReference>
<organism evidence="2 3">
    <name type="scientific">Clostridium luticellarii</name>
    <dbReference type="NCBI Taxonomy" id="1691940"/>
    <lineage>
        <taxon>Bacteria</taxon>
        <taxon>Bacillati</taxon>
        <taxon>Bacillota</taxon>
        <taxon>Clostridia</taxon>
        <taxon>Eubacteriales</taxon>
        <taxon>Clostridiaceae</taxon>
        <taxon>Clostridium</taxon>
    </lineage>
</organism>
<gene>
    <name evidence="2" type="primary">ldh2</name>
    <name evidence="2" type="ORF">CLLU_20700</name>
</gene>
<dbReference type="SUPFAM" id="SSF51735">
    <property type="entry name" value="NAD(P)-binding Rossmann-fold domains"/>
    <property type="match status" value="1"/>
</dbReference>
<evidence type="ECO:0000259" key="1">
    <source>
        <dbReference type="Pfam" id="PF00056"/>
    </source>
</evidence>
<proteinExistence type="predicted"/>
<dbReference type="RefSeq" id="WP_106009658.1">
    <property type="nucleotide sequence ID" value="NZ_JALCQO010000025.1"/>
</dbReference>
<dbReference type="GO" id="GO:0004459">
    <property type="term" value="F:L-lactate dehydrogenase (NAD+) activity"/>
    <property type="evidence" value="ECO:0007669"/>
    <property type="project" value="UniProtKB-EC"/>
</dbReference>
<feature type="domain" description="Lactate/malate dehydrogenase N-terminal" evidence="1">
    <location>
        <begin position="123"/>
        <end position="262"/>
    </location>
</feature>
<dbReference type="OrthoDB" id="1704578at2"/>
<dbReference type="PANTHER" id="PTHR43128:SF16">
    <property type="entry name" value="L-LACTATE DEHYDROGENASE"/>
    <property type="match status" value="1"/>
</dbReference>
<name>A0A2T0BM39_9CLOT</name>
<dbReference type="InterPro" id="IPR036291">
    <property type="entry name" value="NAD(P)-bd_dom_sf"/>
</dbReference>
<keyword evidence="3" id="KW-1185">Reference proteome</keyword>
<dbReference type="AlphaFoldDB" id="A0A2T0BM39"/>
<dbReference type="InterPro" id="IPR001236">
    <property type="entry name" value="Lactate/malate_DH_N"/>
</dbReference>
<accession>A0A2T0BM39</accession>
<dbReference type="GO" id="GO:0006089">
    <property type="term" value="P:lactate metabolic process"/>
    <property type="evidence" value="ECO:0007669"/>
    <property type="project" value="TreeGrafter"/>
</dbReference>
<dbReference type="EMBL" id="PVXP01000028">
    <property type="protein sequence ID" value="PRR84947.1"/>
    <property type="molecule type" value="Genomic_DNA"/>
</dbReference>
<evidence type="ECO:0000313" key="2">
    <source>
        <dbReference type="EMBL" id="PRR84947.1"/>
    </source>
</evidence>
<reference evidence="2 3" key="1">
    <citation type="submission" date="2018-03" db="EMBL/GenBank/DDBJ databases">
        <title>Genome sequence of Clostridium luticellarii DSM 29923.</title>
        <authorList>
            <person name="Poehlein A."/>
            <person name="Daniel R."/>
        </authorList>
    </citation>
    <scope>NUCLEOTIDE SEQUENCE [LARGE SCALE GENOMIC DNA]</scope>
    <source>
        <strain evidence="2 3">DSM 29923</strain>
    </source>
</reference>
<protein>
    <submittedName>
        <fullName evidence="2">L-lactate dehydrogenase 2</fullName>
        <ecNumber evidence="2">1.1.1.27</ecNumber>
    </submittedName>
</protein>
<dbReference type="EC" id="1.1.1.27" evidence="2"/>
<evidence type="ECO:0000313" key="3">
    <source>
        <dbReference type="Proteomes" id="UP000237798"/>
    </source>
</evidence>
<dbReference type="PANTHER" id="PTHR43128">
    <property type="entry name" value="L-2-HYDROXYCARBOXYLATE DEHYDROGENASE (NAD(P)(+))"/>
    <property type="match status" value="1"/>
</dbReference>
<comment type="caution">
    <text evidence="2">The sequence shown here is derived from an EMBL/GenBank/DDBJ whole genome shotgun (WGS) entry which is preliminary data.</text>
</comment>